<proteinExistence type="inferred from homology"/>
<dbReference type="Proteomes" id="UP000053091">
    <property type="component" value="Unassembled WGS sequence"/>
</dbReference>
<dbReference type="CDD" id="cd03034">
    <property type="entry name" value="ArsC_ArsC"/>
    <property type="match status" value="1"/>
</dbReference>
<organism evidence="4">
    <name type="scientific">Lentimicrobium saccharophilum</name>
    <dbReference type="NCBI Taxonomy" id="1678841"/>
    <lineage>
        <taxon>Bacteria</taxon>
        <taxon>Pseudomonadati</taxon>
        <taxon>Bacteroidota</taxon>
        <taxon>Bacteroidia</taxon>
        <taxon>Bacteroidales</taxon>
        <taxon>Lentimicrobiaceae</taxon>
        <taxon>Lentimicrobium</taxon>
    </lineage>
</organism>
<evidence type="ECO:0000313" key="4">
    <source>
        <dbReference type="EMBL" id="GAP42096.1"/>
    </source>
</evidence>
<dbReference type="InterPro" id="IPR006659">
    <property type="entry name" value="Arsenate_reductase"/>
</dbReference>
<keyword evidence="5" id="KW-1185">Reference proteome</keyword>
<dbReference type="PANTHER" id="PTHR30041:SF4">
    <property type="entry name" value="ARSENATE REDUCTASE"/>
    <property type="match status" value="1"/>
</dbReference>
<evidence type="ECO:0000313" key="5">
    <source>
        <dbReference type="Proteomes" id="UP000053091"/>
    </source>
</evidence>
<name>A0A0S7BZ88_9BACT</name>
<accession>A0A0S7BZ88</accession>
<evidence type="ECO:0000256" key="1">
    <source>
        <dbReference type="ARBA" id="ARBA00007198"/>
    </source>
</evidence>
<dbReference type="InterPro" id="IPR006660">
    <property type="entry name" value="Arsenate_reductase-like"/>
</dbReference>
<keyword evidence="2" id="KW-0560">Oxidoreductase</keyword>
<gene>
    <name evidence="4" type="ORF">TBC1_11224</name>
</gene>
<reference evidence="4" key="1">
    <citation type="journal article" date="2015" name="Genome Announc.">
        <title>Draft Genome Sequence of Bacteroidales Strain TBC1, a Novel Isolate from a Methanogenic Wastewater Treatment System.</title>
        <authorList>
            <person name="Tourlousse D.M."/>
            <person name="Matsuura N."/>
            <person name="Sun L."/>
            <person name="Toyonaga M."/>
            <person name="Kuroda K."/>
            <person name="Ohashi A."/>
            <person name="Cruz R."/>
            <person name="Yamaguchi T."/>
            <person name="Sekiguchi Y."/>
        </authorList>
    </citation>
    <scope>NUCLEOTIDE SEQUENCE [LARGE SCALE GENOMIC DNA]</scope>
    <source>
        <strain evidence="4">TBC1</strain>
    </source>
</reference>
<dbReference type="PROSITE" id="PS51353">
    <property type="entry name" value="ARSC"/>
    <property type="match status" value="1"/>
</dbReference>
<dbReference type="Gene3D" id="3.40.30.10">
    <property type="entry name" value="Glutaredoxin"/>
    <property type="match status" value="1"/>
</dbReference>
<dbReference type="GO" id="GO:0008794">
    <property type="term" value="F:arsenate reductase (glutaredoxin) activity"/>
    <property type="evidence" value="ECO:0007669"/>
    <property type="project" value="InterPro"/>
</dbReference>
<dbReference type="PANTHER" id="PTHR30041">
    <property type="entry name" value="ARSENATE REDUCTASE"/>
    <property type="match status" value="1"/>
</dbReference>
<dbReference type="AlphaFoldDB" id="A0A0S7BZ88"/>
<dbReference type="Pfam" id="PF03960">
    <property type="entry name" value="ArsC"/>
    <property type="match status" value="1"/>
</dbReference>
<evidence type="ECO:0000256" key="3">
    <source>
        <dbReference type="PROSITE-ProRule" id="PRU01282"/>
    </source>
</evidence>
<dbReference type="OrthoDB" id="9808142at2"/>
<dbReference type="SUPFAM" id="SSF52833">
    <property type="entry name" value="Thioredoxin-like"/>
    <property type="match status" value="1"/>
</dbReference>
<dbReference type="EMBL" id="DF968182">
    <property type="protein sequence ID" value="GAP42096.1"/>
    <property type="molecule type" value="Genomic_DNA"/>
</dbReference>
<comment type="similarity">
    <text evidence="1 3">Belongs to the ArsC family.</text>
</comment>
<dbReference type="NCBIfam" id="TIGR00014">
    <property type="entry name" value="arsC"/>
    <property type="match status" value="1"/>
</dbReference>
<evidence type="ECO:0000256" key="2">
    <source>
        <dbReference type="ARBA" id="ARBA00023002"/>
    </source>
</evidence>
<dbReference type="STRING" id="1678841.TBC1_11224"/>
<sequence>MITIYHNPKCRKSRAGLEYLKAKGVEFEIREYIREGITVEELRSMIDKLGIKPSELVRTQEDYYKENYRGKTLNDEAWLEALAAYPRLIRRPVIVKDNRAVLADPPERTDKLGI</sequence>
<dbReference type="InterPro" id="IPR036249">
    <property type="entry name" value="Thioredoxin-like_sf"/>
</dbReference>
<protein>
    <submittedName>
        <fullName evidence="4">Arsenate reductase</fullName>
    </submittedName>
</protein>
<dbReference type="RefSeq" id="WP_062037280.1">
    <property type="nucleotide sequence ID" value="NZ_DF968182.1"/>
</dbReference>